<feature type="binding site" evidence="5">
    <location>
        <position position="227"/>
    </location>
    <ligand>
        <name>S-adenosyl-L-methionine</name>
        <dbReference type="ChEBI" id="CHEBI:59789"/>
    </ligand>
</feature>
<dbReference type="PANTHER" id="PTHR18895:SF74">
    <property type="entry name" value="MTRF1L RELEASE FACTOR GLUTAMINE METHYLTRANSFERASE"/>
    <property type="match status" value="1"/>
</dbReference>
<feature type="domain" description="Methyltransferase small" evidence="7">
    <location>
        <begin position="154"/>
        <end position="230"/>
    </location>
</feature>
<keyword evidence="1 5" id="KW-0489">Methyltransferase</keyword>
<gene>
    <name evidence="5" type="primary">prmC</name>
    <name evidence="9" type="ORF">EV640_104180</name>
</gene>
<dbReference type="InterPro" id="IPR029063">
    <property type="entry name" value="SAM-dependent_MTases_sf"/>
</dbReference>
<evidence type="ECO:0000256" key="5">
    <source>
        <dbReference type="HAMAP-Rule" id="MF_02126"/>
    </source>
</evidence>
<dbReference type="GO" id="GO:0003676">
    <property type="term" value="F:nucleic acid binding"/>
    <property type="evidence" value="ECO:0007669"/>
    <property type="project" value="InterPro"/>
</dbReference>
<protein>
    <recommendedName>
        <fullName evidence="5">Release factor glutamine methyltransferase</fullName>
        <shortName evidence="5">RF MTase</shortName>
        <ecNumber evidence="5">2.1.1.297</ecNumber>
    </recommendedName>
    <alternativeName>
        <fullName evidence="5">N5-glutamine methyltransferase PrmC</fullName>
    </alternativeName>
    <alternativeName>
        <fullName evidence="5">Protein-(glutamine-N5) MTase PrmC</fullName>
    </alternativeName>
    <alternativeName>
        <fullName evidence="5">Protein-glutamine N-methyltransferase PrmC</fullName>
    </alternativeName>
</protein>
<comment type="caution">
    <text evidence="9">The sequence shown here is derived from an EMBL/GenBank/DDBJ whole genome shotgun (WGS) entry which is preliminary data.</text>
</comment>
<dbReference type="InterPro" id="IPR040758">
    <property type="entry name" value="PrmC_N"/>
</dbReference>
<comment type="function">
    <text evidence="5">Methylates the class 1 translation termination release factors RF1/PrfA and RF2/PrfB on the glutamine residue of the universally conserved GGQ motif.</text>
</comment>
<feature type="binding site" evidence="5">
    <location>
        <begin position="227"/>
        <end position="230"/>
    </location>
    <ligand>
        <name>substrate</name>
    </ligand>
</feature>
<feature type="binding site" evidence="5">
    <location>
        <begin position="162"/>
        <end position="166"/>
    </location>
    <ligand>
        <name>S-adenosyl-L-methionine</name>
        <dbReference type="ChEBI" id="CHEBI:59789"/>
    </ligand>
</feature>
<feature type="region of interest" description="Disordered" evidence="6">
    <location>
        <begin position="302"/>
        <end position="344"/>
    </location>
</feature>
<dbReference type="NCBIfam" id="TIGR00536">
    <property type="entry name" value="hemK_fam"/>
    <property type="match status" value="1"/>
</dbReference>
<comment type="similarity">
    <text evidence="5">Belongs to the protein N5-glutamine methyltransferase family. PrmC subfamily.</text>
</comment>
<dbReference type="EMBL" id="SOAN01000004">
    <property type="protein sequence ID" value="TDS86155.1"/>
    <property type="molecule type" value="Genomic_DNA"/>
</dbReference>
<dbReference type="SUPFAM" id="SSF53335">
    <property type="entry name" value="S-adenosyl-L-methionine-dependent methyltransferases"/>
    <property type="match status" value="1"/>
</dbReference>
<feature type="region of interest" description="Disordered" evidence="6">
    <location>
        <begin position="1"/>
        <end position="34"/>
    </location>
</feature>
<proteinExistence type="inferred from homology"/>
<keyword evidence="10" id="KW-1185">Reference proteome</keyword>
<sequence length="344" mass="36045">MPAHHPAPAEPAHQAAEPSANQAAEQPANQPANQPADQLLDQAAARLGAAGVPSPRVDAEILAAHVLGVPRGRLAAMAVAGSAVTAEQAEKLTDLVAERADRVPLQHLTGLAPFRHLELRVGPGVFIPRPETEQVAQVALDQLALMAAQRPASWRPRVIDLGTGSGALAAAIAAEHPSAEVHAVELSAQAVAWAELNLVPLGVALHQRDLREVPEEWESSFDLVVSNPPYIPAGMVPREEEVRVHDPELALYGGGADGLTMPHAVIAAAKRLLVPGGWFILEHAESQASVLAEHCRADESLTQVSTHQDLTGRDRATSAVTGAAADAGPVAEQDPALGVEEWRA</sequence>
<dbReference type="PROSITE" id="PS00092">
    <property type="entry name" value="N6_MTASE"/>
    <property type="match status" value="1"/>
</dbReference>
<dbReference type="Gene3D" id="3.40.50.150">
    <property type="entry name" value="Vaccinia Virus protein VP39"/>
    <property type="match status" value="1"/>
</dbReference>
<evidence type="ECO:0000313" key="9">
    <source>
        <dbReference type="EMBL" id="TDS86155.1"/>
    </source>
</evidence>
<dbReference type="InterPro" id="IPR007848">
    <property type="entry name" value="Small_mtfrase_dom"/>
</dbReference>
<comment type="caution">
    <text evidence="5">Lacks conserved residue(s) required for the propagation of feature annotation.</text>
</comment>
<evidence type="ECO:0000256" key="3">
    <source>
        <dbReference type="ARBA" id="ARBA00022691"/>
    </source>
</evidence>
<name>A0A4R7G470_9MICC</name>
<accession>A0A4R7G470</accession>
<dbReference type="EC" id="2.1.1.297" evidence="5"/>
<dbReference type="InterPro" id="IPR050320">
    <property type="entry name" value="N5-glutamine_MTase"/>
</dbReference>
<feature type="domain" description="Release factor glutamine methyltransferase N-terminal" evidence="8">
    <location>
        <begin position="38"/>
        <end position="110"/>
    </location>
</feature>
<keyword evidence="2 5" id="KW-0808">Transferase</keyword>
<feature type="binding site" evidence="5">
    <location>
        <position position="185"/>
    </location>
    <ligand>
        <name>S-adenosyl-L-methionine</name>
        <dbReference type="ChEBI" id="CHEBI:59789"/>
    </ligand>
</feature>
<evidence type="ECO:0000256" key="4">
    <source>
        <dbReference type="ARBA" id="ARBA00048391"/>
    </source>
</evidence>
<dbReference type="GO" id="GO:0102559">
    <property type="term" value="F:peptide chain release factor N(5)-glutamine methyltransferase activity"/>
    <property type="evidence" value="ECO:0007669"/>
    <property type="project" value="UniProtKB-EC"/>
</dbReference>
<dbReference type="PANTHER" id="PTHR18895">
    <property type="entry name" value="HEMK METHYLTRANSFERASE"/>
    <property type="match status" value="1"/>
</dbReference>
<dbReference type="Proteomes" id="UP000294506">
    <property type="component" value="Unassembled WGS sequence"/>
</dbReference>
<dbReference type="InterPro" id="IPR004556">
    <property type="entry name" value="HemK-like"/>
</dbReference>
<dbReference type="Gene3D" id="1.10.8.10">
    <property type="entry name" value="DNA helicase RuvA subunit, C-terminal domain"/>
    <property type="match status" value="1"/>
</dbReference>
<dbReference type="InterPro" id="IPR002052">
    <property type="entry name" value="DNA_methylase_N6_adenine_CS"/>
</dbReference>
<dbReference type="Pfam" id="PF05175">
    <property type="entry name" value="MTS"/>
    <property type="match status" value="1"/>
</dbReference>
<dbReference type="InterPro" id="IPR019874">
    <property type="entry name" value="RF_methyltr_PrmC"/>
</dbReference>
<organism evidence="9 10">
    <name type="scientific">Nesterenkonia aurantiaca</name>
    <dbReference type="NCBI Taxonomy" id="1436010"/>
    <lineage>
        <taxon>Bacteria</taxon>
        <taxon>Bacillati</taxon>
        <taxon>Actinomycetota</taxon>
        <taxon>Actinomycetes</taxon>
        <taxon>Micrococcales</taxon>
        <taxon>Micrococcaceae</taxon>
        <taxon>Nesterenkonia</taxon>
    </lineage>
</organism>
<evidence type="ECO:0000256" key="6">
    <source>
        <dbReference type="SAM" id="MobiDB-lite"/>
    </source>
</evidence>
<evidence type="ECO:0000313" key="10">
    <source>
        <dbReference type="Proteomes" id="UP000294506"/>
    </source>
</evidence>
<evidence type="ECO:0000259" key="7">
    <source>
        <dbReference type="Pfam" id="PF05175"/>
    </source>
</evidence>
<dbReference type="GO" id="GO:0032259">
    <property type="term" value="P:methylation"/>
    <property type="evidence" value="ECO:0007669"/>
    <property type="project" value="UniProtKB-KW"/>
</dbReference>
<dbReference type="HAMAP" id="MF_02126">
    <property type="entry name" value="RF_methyltr_PrmC"/>
    <property type="match status" value="1"/>
</dbReference>
<dbReference type="NCBIfam" id="TIGR03534">
    <property type="entry name" value="RF_mod_PrmC"/>
    <property type="match status" value="1"/>
</dbReference>
<evidence type="ECO:0000259" key="8">
    <source>
        <dbReference type="Pfam" id="PF17827"/>
    </source>
</evidence>
<evidence type="ECO:0000256" key="1">
    <source>
        <dbReference type="ARBA" id="ARBA00022603"/>
    </source>
</evidence>
<comment type="catalytic activity">
    <reaction evidence="4 5">
        <text>L-glutaminyl-[peptide chain release factor] + S-adenosyl-L-methionine = N(5)-methyl-L-glutaminyl-[peptide chain release factor] + S-adenosyl-L-homocysteine + H(+)</text>
        <dbReference type="Rhea" id="RHEA:42896"/>
        <dbReference type="Rhea" id="RHEA-COMP:10271"/>
        <dbReference type="Rhea" id="RHEA-COMP:10272"/>
        <dbReference type="ChEBI" id="CHEBI:15378"/>
        <dbReference type="ChEBI" id="CHEBI:30011"/>
        <dbReference type="ChEBI" id="CHEBI:57856"/>
        <dbReference type="ChEBI" id="CHEBI:59789"/>
        <dbReference type="ChEBI" id="CHEBI:61891"/>
        <dbReference type="EC" id="2.1.1.297"/>
    </reaction>
</comment>
<dbReference type="Pfam" id="PF17827">
    <property type="entry name" value="PrmC_N"/>
    <property type="match status" value="1"/>
</dbReference>
<dbReference type="CDD" id="cd02440">
    <property type="entry name" value="AdoMet_MTases"/>
    <property type="match status" value="1"/>
</dbReference>
<dbReference type="RefSeq" id="WP_133726138.1">
    <property type="nucleotide sequence ID" value="NZ_SOAN01000004.1"/>
</dbReference>
<dbReference type="AlphaFoldDB" id="A0A4R7G470"/>
<keyword evidence="3 5" id="KW-0949">S-adenosyl-L-methionine</keyword>
<evidence type="ECO:0000256" key="2">
    <source>
        <dbReference type="ARBA" id="ARBA00022679"/>
    </source>
</evidence>
<reference evidence="9 10" key="1">
    <citation type="submission" date="2019-03" db="EMBL/GenBank/DDBJ databases">
        <title>Genomic Encyclopedia of Type Strains, Phase III (KMG-III): the genomes of soil and plant-associated and newly described type strains.</title>
        <authorList>
            <person name="Whitman W."/>
        </authorList>
    </citation>
    <scope>NUCLEOTIDE SEQUENCE [LARGE SCALE GENOMIC DNA]</scope>
    <source>
        <strain evidence="9 10">DSM 27373</strain>
    </source>
</reference>
<feature type="compositionally biased region" description="Low complexity" evidence="6">
    <location>
        <begin position="317"/>
        <end position="331"/>
    </location>
</feature>